<feature type="compositionally biased region" description="Basic residues" evidence="1">
    <location>
        <begin position="20"/>
        <end position="35"/>
    </location>
</feature>
<proteinExistence type="predicted"/>
<accession>A0A9D3URX6</accession>
<feature type="region of interest" description="Disordered" evidence="1">
    <location>
        <begin position="14"/>
        <end position="51"/>
    </location>
</feature>
<comment type="caution">
    <text evidence="2">The sequence shown here is derived from an EMBL/GenBank/DDBJ whole genome shotgun (WGS) entry which is preliminary data.</text>
</comment>
<organism evidence="2 3">
    <name type="scientific">Gossypium stocksii</name>
    <dbReference type="NCBI Taxonomy" id="47602"/>
    <lineage>
        <taxon>Eukaryota</taxon>
        <taxon>Viridiplantae</taxon>
        <taxon>Streptophyta</taxon>
        <taxon>Embryophyta</taxon>
        <taxon>Tracheophyta</taxon>
        <taxon>Spermatophyta</taxon>
        <taxon>Magnoliopsida</taxon>
        <taxon>eudicotyledons</taxon>
        <taxon>Gunneridae</taxon>
        <taxon>Pentapetalae</taxon>
        <taxon>rosids</taxon>
        <taxon>malvids</taxon>
        <taxon>Malvales</taxon>
        <taxon>Malvaceae</taxon>
        <taxon>Malvoideae</taxon>
        <taxon>Gossypium</taxon>
    </lineage>
</organism>
<dbReference type="Proteomes" id="UP000828251">
    <property type="component" value="Unassembled WGS sequence"/>
</dbReference>
<evidence type="ECO:0000313" key="2">
    <source>
        <dbReference type="EMBL" id="KAH1055844.1"/>
    </source>
</evidence>
<protein>
    <submittedName>
        <fullName evidence="2">Uncharacterized protein</fullName>
    </submittedName>
</protein>
<name>A0A9D3URX6_9ROSI</name>
<evidence type="ECO:0000313" key="3">
    <source>
        <dbReference type="Proteomes" id="UP000828251"/>
    </source>
</evidence>
<dbReference type="AlphaFoldDB" id="A0A9D3URX6"/>
<gene>
    <name evidence="2" type="ORF">J1N35_033909</name>
</gene>
<sequence length="91" mass="10279">MPWFRHHGKPYLLAEEARGRQRHTRRPRRVSRHSRSGVVAETCPSSTPTQEQALMAAPPSSQYGSTYSGVFTNLIIFTQAPHLSIYTLTLV</sequence>
<dbReference type="EMBL" id="JAIQCV010000010">
    <property type="protein sequence ID" value="KAH1055844.1"/>
    <property type="molecule type" value="Genomic_DNA"/>
</dbReference>
<reference evidence="2 3" key="1">
    <citation type="journal article" date="2021" name="Plant Biotechnol. J.">
        <title>Multi-omics assisted identification of the key and species-specific regulatory components of drought-tolerant mechanisms in Gossypium stocksii.</title>
        <authorList>
            <person name="Yu D."/>
            <person name="Ke L."/>
            <person name="Zhang D."/>
            <person name="Wu Y."/>
            <person name="Sun Y."/>
            <person name="Mei J."/>
            <person name="Sun J."/>
            <person name="Sun Y."/>
        </authorList>
    </citation>
    <scope>NUCLEOTIDE SEQUENCE [LARGE SCALE GENOMIC DNA]</scope>
    <source>
        <strain evidence="3">cv. E1</strain>
        <tissue evidence="2">Leaf</tissue>
    </source>
</reference>
<evidence type="ECO:0000256" key="1">
    <source>
        <dbReference type="SAM" id="MobiDB-lite"/>
    </source>
</evidence>
<keyword evidence="3" id="KW-1185">Reference proteome</keyword>